<dbReference type="EMBL" id="VSSQ01041773">
    <property type="protein sequence ID" value="MPM95257.1"/>
    <property type="molecule type" value="Genomic_DNA"/>
</dbReference>
<sequence length="148" mass="15725">MDAPKSLMEGGLWFYGTQDSTSGTYIDAYGYFDWYPINKAQDVTVHPHFPDVLQGVRIGVGVGGGATVNQLLEDVAVTTDINADLVGLVSAGARMGESFWAMGKVQLGLANLAAPSSFDTFTIFSTAQMQGSLSYITEKFLISAAVKG</sequence>
<comment type="caution">
    <text evidence="1">The sequence shown here is derived from an EMBL/GenBank/DDBJ whole genome shotgun (WGS) entry which is preliminary data.</text>
</comment>
<proteinExistence type="predicted"/>
<protein>
    <submittedName>
        <fullName evidence="1">Uncharacterized protein</fullName>
    </submittedName>
</protein>
<gene>
    <name evidence="1" type="ORF">SDC9_142411</name>
</gene>
<evidence type="ECO:0000313" key="1">
    <source>
        <dbReference type="EMBL" id="MPM95257.1"/>
    </source>
</evidence>
<reference evidence="1" key="1">
    <citation type="submission" date="2019-08" db="EMBL/GenBank/DDBJ databases">
        <authorList>
            <person name="Kucharzyk K."/>
            <person name="Murdoch R.W."/>
            <person name="Higgins S."/>
            <person name="Loffler F."/>
        </authorList>
    </citation>
    <scope>NUCLEOTIDE SEQUENCE</scope>
</reference>
<name>A0A645E0R5_9ZZZZ</name>
<dbReference type="AlphaFoldDB" id="A0A645E0R5"/>
<organism evidence="1">
    <name type="scientific">bioreactor metagenome</name>
    <dbReference type="NCBI Taxonomy" id="1076179"/>
    <lineage>
        <taxon>unclassified sequences</taxon>
        <taxon>metagenomes</taxon>
        <taxon>ecological metagenomes</taxon>
    </lineage>
</organism>
<accession>A0A645E0R5</accession>